<keyword evidence="1" id="KW-0812">Transmembrane</keyword>
<evidence type="ECO:0000313" key="4">
    <source>
        <dbReference type="Proteomes" id="UP000231919"/>
    </source>
</evidence>
<evidence type="ECO:0000313" key="5">
    <source>
        <dbReference type="Proteomes" id="UP000276407"/>
    </source>
</evidence>
<proteinExistence type="predicted"/>
<dbReference type="RefSeq" id="WP_100737834.1">
    <property type="nucleotide sequence ID" value="NZ_NPDO01000006.1"/>
</dbReference>
<dbReference type="Proteomes" id="UP000231919">
    <property type="component" value="Unassembled WGS sequence"/>
</dbReference>
<dbReference type="EMBL" id="CP033614">
    <property type="protein sequence ID" value="AYV56116.1"/>
    <property type="molecule type" value="Genomic_DNA"/>
</dbReference>
<gene>
    <name evidence="3" type="ORF">CH378_17515</name>
    <name evidence="2" type="ORF">EFP84_11760</name>
</gene>
<keyword evidence="1" id="KW-0472">Membrane</keyword>
<dbReference type="AlphaFoldDB" id="A0A2M9XPP6"/>
<dbReference type="OrthoDB" id="344916at2"/>
<name>A0A2M9XPP6_9LEPT</name>
<evidence type="ECO:0000313" key="3">
    <source>
        <dbReference type="EMBL" id="PJZ28558.1"/>
    </source>
</evidence>
<protein>
    <submittedName>
        <fullName evidence="2">Uncharacterized protein</fullName>
    </submittedName>
</protein>
<feature type="transmembrane region" description="Helical" evidence="1">
    <location>
        <begin position="17"/>
        <end position="38"/>
    </location>
</feature>
<reference evidence="3 4" key="1">
    <citation type="submission" date="2017-07" db="EMBL/GenBank/DDBJ databases">
        <title>Leptospira spp. isolated from tropical soils.</title>
        <authorList>
            <person name="Thibeaux R."/>
            <person name="Iraola G."/>
            <person name="Ferres I."/>
            <person name="Bierque E."/>
            <person name="Girault D."/>
            <person name="Soupe-Gilbert M.-E."/>
            <person name="Picardeau M."/>
            <person name="Goarant C."/>
        </authorList>
    </citation>
    <scope>NUCLEOTIDE SEQUENCE [LARGE SCALE GENOMIC DNA]</scope>
    <source>
        <strain evidence="3 4">JW2-C-B1</strain>
    </source>
</reference>
<accession>A0A2M9XPP6</accession>
<reference evidence="2 5" key="2">
    <citation type="submission" date="2018-11" db="EMBL/GenBank/DDBJ databases">
        <title>Complete genome sequence of Leptospira kmetyi isolate LS 001/16 from soil sample associated with a leptospirosis patient in Kelantan.</title>
        <authorList>
            <person name="Muhammad Yusoff F."/>
            <person name="Muhammad Yusoff S."/>
            <person name="Ahmad M.N."/>
            <person name="Yusof N.Y."/>
            <person name="Aziah I."/>
        </authorList>
    </citation>
    <scope>NUCLEOTIDE SEQUENCE [LARGE SCALE GENOMIC DNA]</scope>
    <source>
        <strain evidence="2 5">LS 001/16</strain>
    </source>
</reference>
<keyword evidence="1" id="KW-1133">Transmembrane helix</keyword>
<sequence>MNSFLLWWNLLDLKTKVYAILIFGILVFLIGARGVSVFSKIIHGGGSHEVKEINLSPGSAYDSDCVPESGRSCP</sequence>
<keyword evidence="4" id="KW-1185">Reference proteome</keyword>
<dbReference type="EMBL" id="NPDP01000037">
    <property type="protein sequence ID" value="PJZ28558.1"/>
    <property type="molecule type" value="Genomic_DNA"/>
</dbReference>
<evidence type="ECO:0000256" key="1">
    <source>
        <dbReference type="SAM" id="Phobius"/>
    </source>
</evidence>
<evidence type="ECO:0000313" key="2">
    <source>
        <dbReference type="EMBL" id="AYV56116.1"/>
    </source>
</evidence>
<dbReference type="KEGG" id="lkm:EFP84_11760"/>
<organism evidence="2 5">
    <name type="scientific">Leptospira kmetyi</name>
    <dbReference type="NCBI Taxonomy" id="408139"/>
    <lineage>
        <taxon>Bacteria</taxon>
        <taxon>Pseudomonadati</taxon>
        <taxon>Spirochaetota</taxon>
        <taxon>Spirochaetia</taxon>
        <taxon>Leptospirales</taxon>
        <taxon>Leptospiraceae</taxon>
        <taxon>Leptospira</taxon>
    </lineage>
</organism>
<dbReference type="Proteomes" id="UP000276407">
    <property type="component" value="Chromosome 1"/>
</dbReference>